<reference evidence="2" key="1">
    <citation type="submission" date="2016-11" db="UniProtKB">
        <authorList>
            <consortium name="WormBaseParasite"/>
        </authorList>
    </citation>
    <scope>IDENTIFICATION</scope>
</reference>
<organism evidence="1 2">
    <name type="scientific">Heterorhabditis bacteriophora</name>
    <name type="common">Entomopathogenic nematode worm</name>
    <dbReference type="NCBI Taxonomy" id="37862"/>
    <lineage>
        <taxon>Eukaryota</taxon>
        <taxon>Metazoa</taxon>
        <taxon>Ecdysozoa</taxon>
        <taxon>Nematoda</taxon>
        <taxon>Chromadorea</taxon>
        <taxon>Rhabditida</taxon>
        <taxon>Rhabditina</taxon>
        <taxon>Rhabditomorpha</taxon>
        <taxon>Strongyloidea</taxon>
        <taxon>Heterorhabditidae</taxon>
        <taxon>Heterorhabditis</taxon>
    </lineage>
</organism>
<dbReference type="AlphaFoldDB" id="A0A1I7XAK8"/>
<evidence type="ECO:0000313" key="1">
    <source>
        <dbReference type="Proteomes" id="UP000095283"/>
    </source>
</evidence>
<protein>
    <submittedName>
        <fullName evidence="2">C2 NT-type domain-containing protein</fullName>
    </submittedName>
</protein>
<accession>A0A1I7XAK8</accession>
<dbReference type="Proteomes" id="UP000095283">
    <property type="component" value="Unplaced"/>
</dbReference>
<proteinExistence type="predicted"/>
<dbReference type="WBParaSite" id="Hba_14399">
    <property type="protein sequence ID" value="Hba_14399"/>
    <property type="gene ID" value="Hba_14399"/>
</dbReference>
<sequence length="157" mass="17412">MSSSGSDESVAQRTVAISVIKDTGSKVELMFKVHGLKKRKSLLNSIVTVFKKANSPSRLLSNGKFTRFDLNAHSIYFSLDVQTEKKMKKGNGNRTDTFVCEIRQFPTTINPDSAEFEVLEPASGECFIVLSLIKVDNLAVNWKEFLDSNGTLDVTCI</sequence>
<evidence type="ECO:0000313" key="2">
    <source>
        <dbReference type="WBParaSite" id="Hba_14399"/>
    </source>
</evidence>
<keyword evidence="1" id="KW-1185">Reference proteome</keyword>
<name>A0A1I7XAK8_HETBA</name>